<dbReference type="InParanoid" id="A0A1V9X1E3"/>
<dbReference type="EMBL" id="MNPL01029476">
    <property type="protein sequence ID" value="OQR67236.1"/>
    <property type="molecule type" value="Genomic_DNA"/>
</dbReference>
<dbReference type="InterPro" id="IPR000463">
    <property type="entry name" value="Fatty_acid-bd"/>
</dbReference>
<dbReference type="OrthoDB" id="354351at2759"/>
<gene>
    <name evidence="5" type="ORF">BIW11_13646</name>
</gene>
<dbReference type="PRINTS" id="PR00178">
    <property type="entry name" value="FATTYACIDBP"/>
</dbReference>
<name>A0A1V9X1E3_9ACAR</name>
<organism evidence="5 6">
    <name type="scientific">Tropilaelaps mercedesae</name>
    <dbReference type="NCBI Taxonomy" id="418985"/>
    <lineage>
        <taxon>Eukaryota</taxon>
        <taxon>Metazoa</taxon>
        <taxon>Ecdysozoa</taxon>
        <taxon>Arthropoda</taxon>
        <taxon>Chelicerata</taxon>
        <taxon>Arachnida</taxon>
        <taxon>Acari</taxon>
        <taxon>Parasitiformes</taxon>
        <taxon>Mesostigmata</taxon>
        <taxon>Gamasina</taxon>
        <taxon>Dermanyssoidea</taxon>
        <taxon>Laelapidae</taxon>
        <taxon>Tropilaelaps</taxon>
    </lineage>
</organism>
<dbReference type="STRING" id="418985.A0A1V9X1E3"/>
<feature type="domain" description="Cytosolic fatty-acid binding proteins" evidence="4">
    <location>
        <begin position="7"/>
        <end position="24"/>
    </location>
</feature>
<reference evidence="5 6" key="1">
    <citation type="journal article" date="2017" name="Gigascience">
        <title>Draft genome of the honey bee ectoparasitic mite, Tropilaelaps mercedesae, is shaped by the parasitic life history.</title>
        <authorList>
            <person name="Dong X."/>
            <person name="Armstrong S.D."/>
            <person name="Xia D."/>
            <person name="Makepeace B.L."/>
            <person name="Darby A.C."/>
            <person name="Kadowaki T."/>
        </authorList>
    </citation>
    <scope>NUCLEOTIDE SEQUENCE [LARGE SCALE GENOMIC DNA]</scope>
    <source>
        <strain evidence="5">Wuxi-XJTLU</strain>
    </source>
</reference>
<evidence type="ECO:0000313" key="5">
    <source>
        <dbReference type="EMBL" id="OQR67236.1"/>
    </source>
</evidence>
<protein>
    <recommendedName>
        <fullName evidence="3">Fatty acid-binding protein</fullName>
    </recommendedName>
</protein>
<evidence type="ECO:0000256" key="2">
    <source>
        <dbReference type="ARBA" id="ARBA00023121"/>
    </source>
</evidence>
<dbReference type="PANTHER" id="PTHR11955">
    <property type="entry name" value="FATTY ACID BINDING PROTEIN"/>
    <property type="match status" value="1"/>
</dbReference>
<dbReference type="FunCoup" id="A0A1V9X1E3">
    <property type="interactions" value="91"/>
</dbReference>
<keyword evidence="2" id="KW-0446">Lipid-binding</keyword>
<dbReference type="PROSITE" id="PS00214">
    <property type="entry name" value="FABP"/>
    <property type="match status" value="1"/>
</dbReference>
<sequence>MAAAFVGSWKLTESENFDDFLKELGVNFVLRKFAQTATPTVNISNEGDQWKIETVTTLKSSLIEFKMGEEFVEKRLDGNEVRSVMNMEGHKMVQKQFANESKKLKEVTITRWVDGNQLIVEAAISSITSTRKYDKQ</sequence>
<evidence type="ECO:0000313" key="6">
    <source>
        <dbReference type="Proteomes" id="UP000192247"/>
    </source>
</evidence>
<dbReference type="AlphaFoldDB" id="A0A1V9X1E3"/>
<keyword evidence="6" id="KW-1185">Reference proteome</keyword>
<dbReference type="InterPro" id="IPR012674">
    <property type="entry name" value="Calycin"/>
</dbReference>
<dbReference type="Gene3D" id="2.40.128.20">
    <property type="match status" value="1"/>
</dbReference>
<dbReference type="CDD" id="cd00742">
    <property type="entry name" value="FABP"/>
    <property type="match status" value="1"/>
</dbReference>
<dbReference type="FunFam" id="2.40.128.20:FF:000001">
    <property type="entry name" value="Fatty acid-binding protein, adipocyte"/>
    <property type="match status" value="1"/>
</dbReference>
<dbReference type="SUPFAM" id="SSF50814">
    <property type="entry name" value="Lipocalins"/>
    <property type="match status" value="1"/>
</dbReference>
<dbReference type="Proteomes" id="UP000192247">
    <property type="component" value="Unassembled WGS sequence"/>
</dbReference>
<dbReference type="InterPro" id="IPR031259">
    <property type="entry name" value="ILBP"/>
</dbReference>
<comment type="caution">
    <text evidence="5">The sequence shown here is derived from an EMBL/GenBank/DDBJ whole genome shotgun (WGS) entry which is preliminary data.</text>
</comment>
<dbReference type="GO" id="GO:0005504">
    <property type="term" value="F:fatty acid binding"/>
    <property type="evidence" value="ECO:0007669"/>
    <property type="project" value="UniProtKB-ARBA"/>
</dbReference>
<proteinExistence type="inferred from homology"/>
<evidence type="ECO:0000256" key="1">
    <source>
        <dbReference type="ARBA" id="ARBA00008390"/>
    </source>
</evidence>
<evidence type="ECO:0000256" key="3">
    <source>
        <dbReference type="ARBA" id="ARBA00068043"/>
    </source>
</evidence>
<evidence type="ECO:0000259" key="4">
    <source>
        <dbReference type="PROSITE" id="PS00214"/>
    </source>
</evidence>
<accession>A0A1V9X1E3</accession>
<comment type="similarity">
    <text evidence="1">Belongs to the calycin superfamily. Fatty-acid binding protein (FABP) family.</text>
</comment>